<dbReference type="eggNOG" id="COG0110">
    <property type="taxonomic scope" value="Bacteria"/>
</dbReference>
<dbReference type="AlphaFoldDB" id="F5Z652"/>
<proteinExistence type="predicted"/>
<evidence type="ECO:0000313" key="2">
    <source>
        <dbReference type="Proteomes" id="UP000000683"/>
    </source>
</evidence>
<dbReference type="InterPro" id="IPR051159">
    <property type="entry name" value="Hexapeptide_acetyltransf"/>
</dbReference>
<name>F5Z652_ALTNA</name>
<dbReference type="RefSeq" id="WP_013786197.1">
    <property type="nucleotide sequence ID" value="NC_015554.1"/>
</dbReference>
<dbReference type="HOGENOM" id="CLU_402085_0_0_6"/>
<dbReference type="Proteomes" id="UP000000683">
    <property type="component" value="Chromosome"/>
</dbReference>
<protein>
    <submittedName>
        <fullName evidence="1">Uncharacterized protein</fullName>
    </submittedName>
</protein>
<sequence>MNGLVIEDKGLNNQILIEDDTVFINSRITIDGDNNIITLGKAREYFALTINLKGHRKSVKIDASNKNIRSLKIGSIRGSRQKLTIGKNFSCGGIEIQMNDGDESCHIGDNCLFSWGIKIRTSDGHSVVNLRSGLATNLPRDVFIGNNVWVGEDVYFSKGAAISDESVVASRAVVTSSFKSPNVIVAGFPAKIVKTGISWDRRMPYEYNASKLDNNYFKQLISDDKALLAFELWLKNSERVNSKIVSENVHLIEQSDIFQAVINELARESFDFENPSPFSNLVYRIYRTNKLKFERYLDAIKKAREVDLFLAASVGIADSLPTQFILKLLDKNDKKLTLRIFSRLPIHKKNYEILKEKVGISSIKHKILRLAYNHVEKMQPLPHSFQPSKRALKIAVCISGQLRGFEQAFKALKETSFFEHDIDVFLSVWKDKGRKKIHPAHLDRIFPKAFAQVLSNFITSYGIPALQEKIPSLFEKLNQASLISESELKSVYNPKKLQILSDNEYEDFSNMEKMYFMINQCWNLIDKPEMYDLVVRLRPDKEMISCSLDLESLASDEFSHCLVTDANPNIHTDDIYVGDQFAVGTPAVMRTYSEIFSNYSSSSSELFEADGYSQLLPHSTIFAQMLLHNVDVKPADHSFKWGQLLDSEKLSNDEIIKALKLDLVEDDTFLQTLLDSLKQEKNEL</sequence>
<dbReference type="EMBL" id="CP002339">
    <property type="protein sequence ID" value="AEF05285.1"/>
    <property type="molecule type" value="Genomic_DNA"/>
</dbReference>
<reference evidence="1 2" key="1">
    <citation type="journal article" date="2011" name="J. Bacteriol.">
        <title>Complete genome sequence of the polycyclic aromatic hydrocarbon-degrading bacterium Alteromonas sp. strain SN2.</title>
        <authorList>
            <person name="Jin H.M."/>
            <person name="Jeong H."/>
            <person name="Moon E.J."/>
            <person name="Math R.K."/>
            <person name="Lee K."/>
            <person name="Kim H.J."/>
            <person name="Jeon C.O."/>
            <person name="Oh T.K."/>
            <person name="Kim J.F."/>
        </authorList>
    </citation>
    <scope>NUCLEOTIDE SEQUENCE [LARGE SCALE GENOMIC DNA]</scope>
    <source>
        <strain evidence="2">JCM 17741 / KACC 18427 / KCTC 11700BP / SN2</strain>
    </source>
</reference>
<evidence type="ECO:0000313" key="1">
    <source>
        <dbReference type="EMBL" id="AEF05285.1"/>
    </source>
</evidence>
<dbReference type="KEGG" id="alt:ambt_18960"/>
<dbReference type="InterPro" id="IPR011004">
    <property type="entry name" value="Trimer_LpxA-like_sf"/>
</dbReference>
<dbReference type="PANTHER" id="PTHR23416">
    <property type="entry name" value="SIALIC ACID SYNTHASE-RELATED"/>
    <property type="match status" value="1"/>
</dbReference>
<dbReference type="CDD" id="cd04647">
    <property type="entry name" value="LbH_MAT_like"/>
    <property type="match status" value="1"/>
</dbReference>
<gene>
    <name evidence="1" type="ordered locus">ambt_18960</name>
</gene>
<keyword evidence="2" id="KW-1185">Reference proteome</keyword>
<accession>F5Z652</accession>
<organism evidence="1 2">
    <name type="scientific">Alteromonas naphthalenivorans</name>
    <dbReference type="NCBI Taxonomy" id="715451"/>
    <lineage>
        <taxon>Bacteria</taxon>
        <taxon>Pseudomonadati</taxon>
        <taxon>Pseudomonadota</taxon>
        <taxon>Gammaproteobacteria</taxon>
        <taxon>Alteromonadales</taxon>
        <taxon>Alteromonadaceae</taxon>
        <taxon>Alteromonas/Salinimonas group</taxon>
        <taxon>Alteromonas</taxon>
    </lineage>
</organism>
<dbReference type="Gene3D" id="2.160.10.10">
    <property type="entry name" value="Hexapeptide repeat proteins"/>
    <property type="match status" value="1"/>
</dbReference>
<dbReference type="SUPFAM" id="SSF51161">
    <property type="entry name" value="Trimeric LpxA-like enzymes"/>
    <property type="match status" value="1"/>
</dbReference>
<dbReference type="PANTHER" id="PTHR23416:SF78">
    <property type="entry name" value="LIPOPOLYSACCHARIDE BIOSYNTHESIS O-ACETYL TRANSFERASE WBBJ-RELATED"/>
    <property type="match status" value="1"/>
</dbReference>